<evidence type="ECO:0000313" key="1">
    <source>
        <dbReference type="EMBL" id="KAI3787117.1"/>
    </source>
</evidence>
<dbReference type="EMBL" id="CM042030">
    <property type="protein sequence ID" value="KAI3787117.1"/>
    <property type="molecule type" value="Genomic_DNA"/>
</dbReference>
<organism evidence="1 2">
    <name type="scientific">Smallanthus sonchifolius</name>
    <dbReference type="NCBI Taxonomy" id="185202"/>
    <lineage>
        <taxon>Eukaryota</taxon>
        <taxon>Viridiplantae</taxon>
        <taxon>Streptophyta</taxon>
        <taxon>Embryophyta</taxon>
        <taxon>Tracheophyta</taxon>
        <taxon>Spermatophyta</taxon>
        <taxon>Magnoliopsida</taxon>
        <taxon>eudicotyledons</taxon>
        <taxon>Gunneridae</taxon>
        <taxon>Pentapetalae</taxon>
        <taxon>asterids</taxon>
        <taxon>campanulids</taxon>
        <taxon>Asterales</taxon>
        <taxon>Asteraceae</taxon>
        <taxon>Asteroideae</taxon>
        <taxon>Heliantheae alliance</taxon>
        <taxon>Millerieae</taxon>
        <taxon>Smallanthus</taxon>
    </lineage>
</organism>
<accession>A0ACB9GUJ5</accession>
<protein>
    <submittedName>
        <fullName evidence="1">Uncharacterized protein</fullName>
    </submittedName>
</protein>
<dbReference type="Proteomes" id="UP001056120">
    <property type="component" value="Linkage Group LG13"/>
</dbReference>
<name>A0ACB9GUJ5_9ASTR</name>
<evidence type="ECO:0000313" key="2">
    <source>
        <dbReference type="Proteomes" id="UP001056120"/>
    </source>
</evidence>
<comment type="caution">
    <text evidence="1">The sequence shown here is derived from an EMBL/GenBank/DDBJ whole genome shotgun (WGS) entry which is preliminary data.</text>
</comment>
<keyword evidence="2" id="KW-1185">Reference proteome</keyword>
<gene>
    <name evidence="1" type="ORF">L1987_41338</name>
</gene>
<reference evidence="1 2" key="2">
    <citation type="journal article" date="2022" name="Mol. Ecol. Resour.">
        <title>The genomes of chicory, endive, great burdock and yacon provide insights into Asteraceae paleo-polyploidization history and plant inulin production.</title>
        <authorList>
            <person name="Fan W."/>
            <person name="Wang S."/>
            <person name="Wang H."/>
            <person name="Wang A."/>
            <person name="Jiang F."/>
            <person name="Liu H."/>
            <person name="Zhao H."/>
            <person name="Xu D."/>
            <person name="Zhang Y."/>
        </authorList>
    </citation>
    <scope>NUCLEOTIDE SEQUENCE [LARGE SCALE GENOMIC DNA]</scope>
    <source>
        <strain evidence="2">cv. Yunnan</strain>
        <tissue evidence="1">Leaves</tissue>
    </source>
</reference>
<sequence>MAPTYASLSVALAPFSASLKGTKKEGLSLKFAEKGARATLTLAYVGAILAFYQVFFAAIQMKFQSKPSPFETYSVLTTISVAAFFIGVATFIPVLFLKSTAARLCYVLKCVAAFSILVSVGPLLIPNELVAQNISKPYCELRLGFIFSPSHRICSFSSPKAKSQVRSPSLAHESYILFT</sequence>
<reference evidence="2" key="1">
    <citation type="journal article" date="2022" name="Mol. Ecol. Resour.">
        <title>The genomes of chicory, endive, great burdock and yacon provide insights into Asteraceae palaeo-polyploidization history and plant inulin production.</title>
        <authorList>
            <person name="Fan W."/>
            <person name="Wang S."/>
            <person name="Wang H."/>
            <person name="Wang A."/>
            <person name="Jiang F."/>
            <person name="Liu H."/>
            <person name="Zhao H."/>
            <person name="Xu D."/>
            <person name="Zhang Y."/>
        </authorList>
    </citation>
    <scope>NUCLEOTIDE SEQUENCE [LARGE SCALE GENOMIC DNA]</scope>
    <source>
        <strain evidence="2">cv. Yunnan</strain>
    </source>
</reference>
<proteinExistence type="predicted"/>